<protein>
    <submittedName>
        <fullName evidence="1">Uncharacterized protein</fullName>
    </submittedName>
</protein>
<proteinExistence type="predicted"/>
<gene>
    <name evidence="1" type="ORF">AEK19_MT1369</name>
</gene>
<keyword evidence="1" id="KW-0496">Mitochondrion</keyword>
<reference evidence="1" key="1">
    <citation type="submission" date="2017-03" db="EMBL/GenBank/DDBJ databases">
        <title>The mitochondrial genome of the carnivorous plant Utricularia reniformis (Lentibulariaceae): structure, comparative analysis and evolutionary landmarks.</title>
        <authorList>
            <person name="Silva S.R."/>
            <person name="Alvarenga D.O."/>
            <person name="Michael T.P."/>
            <person name="Miranda V.F.O."/>
            <person name="Varani A.M."/>
        </authorList>
    </citation>
    <scope>NUCLEOTIDE SEQUENCE</scope>
</reference>
<dbReference type="AlphaFoldDB" id="A0A1Y0AYY7"/>
<sequence>MSRVGNRFALPGSTNKEKSCVSPPILVKGRLANYIDRWISSSSNIRTFLLVSASRGSLDLRRVFSTFLPSLASRRQVIRKELSRYFFLRHC</sequence>
<geneLocation type="mitochondrion" evidence="1"/>
<accession>A0A1Y0AYY7</accession>
<name>A0A1Y0AYY7_9LAMI</name>
<organism evidence="1">
    <name type="scientific">Utricularia reniformis</name>
    <dbReference type="NCBI Taxonomy" id="192314"/>
    <lineage>
        <taxon>Eukaryota</taxon>
        <taxon>Viridiplantae</taxon>
        <taxon>Streptophyta</taxon>
        <taxon>Embryophyta</taxon>
        <taxon>Tracheophyta</taxon>
        <taxon>Spermatophyta</taxon>
        <taxon>Magnoliopsida</taxon>
        <taxon>eudicotyledons</taxon>
        <taxon>Gunneridae</taxon>
        <taxon>Pentapetalae</taxon>
        <taxon>asterids</taxon>
        <taxon>lamiids</taxon>
        <taxon>Lamiales</taxon>
        <taxon>Lentibulariaceae</taxon>
        <taxon>Utricularia</taxon>
    </lineage>
</organism>
<evidence type="ECO:0000313" key="1">
    <source>
        <dbReference type="EMBL" id="ART30374.1"/>
    </source>
</evidence>
<dbReference type="EMBL" id="KY774314">
    <property type="protein sequence ID" value="ART30374.1"/>
    <property type="molecule type" value="Genomic_DNA"/>
</dbReference>